<evidence type="ECO:0000256" key="4">
    <source>
        <dbReference type="ARBA" id="ARBA00022777"/>
    </source>
</evidence>
<gene>
    <name evidence="7" type="primary">iolC</name>
    <name evidence="7" type="ORF">GCM10022204_05290</name>
</gene>
<comment type="caution">
    <text evidence="7">The sequence shown here is derived from an EMBL/GenBank/DDBJ whole genome shotgun (WGS) entry which is preliminary data.</text>
</comment>
<dbReference type="InterPro" id="IPR023314">
    <property type="entry name" value="Myo_inos_IolC-like_sf"/>
</dbReference>
<name>A0ABP7CLU9_9ACTN</name>
<dbReference type="PANTHER" id="PTHR43085">
    <property type="entry name" value="HEXOKINASE FAMILY MEMBER"/>
    <property type="match status" value="1"/>
</dbReference>
<dbReference type="NCBIfam" id="TIGR04382">
    <property type="entry name" value="myo_inos_iolC_N"/>
    <property type="match status" value="1"/>
</dbReference>
<keyword evidence="4" id="KW-0418">Kinase</keyword>
<dbReference type="PRINTS" id="PR00990">
    <property type="entry name" value="RIBOKINASE"/>
</dbReference>
<protein>
    <submittedName>
        <fullName evidence="7">5-dehydro-2-deoxygluconokinase</fullName>
    </submittedName>
</protein>
<keyword evidence="3" id="KW-0547">Nucleotide-binding</keyword>
<sequence length="342" mass="36063">MSSSAQSPSSALEVLTFGRSGVDIYPQQIGVGLEDVTSFGKYLGGTTANVAVAAARLGRRTGIITGVGNDPFGRFVRRALTELGVDDTHVVTNSEYATPVTFCEIFPPDDFPLWFYRKPTAPDLQVRPADIDFDAVRATALMWLSVTGFSEEPSRESHFAVLEARARKPITALDLDYRPMFWDSPEAAGEQVRKALPYVTVAVGNREECEVAVGETDPEKAADALLDAGVELAIVKQGPKGVLAKTRTERVVSPPIPITPLNGLGAGDSFGGSLCHGLLAGWPLEKVLARANAAGAIVASRLECSTAMPTTAEIETLLAGGDPNEGLPDGLAVHVETAGAST</sequence>
<comment type="similarity">
    <text evidence="1">Belongs to the carbohydrate kinase PfkB family.</text>
</comment>
<dbReference type="Gene3D" id="2.20.150.10">
    <property type="entry name" value="putative 5-dehydro-2- deoxygluconokinase"/>
    <property type="match status" value="1"/>
</dbReference>
<proteinExistence type="inferred from homology"/>
<organism evidence="7 8">
    <name type="scientific">Microlunatus aurantiacus</name>
    <dbReference type="NCBI Taxonomy" id="446786"/>
    <lineage>
        <taxon>Bacteria</taxon>
        <taxon>Bacillati</taxon>
        <taxon>Actinomycetota</taxon>
        <taxon>Actinomycetes</taxon>
        <taxon>Propionibacteriales</taxon>
        <taxon>Propionibacteriaceae</taxon>
        <taxon>Microlunatus</taxon>
    </lineage>
</organism>
<keyword evidence="8" id="KW-1185">Reference proteome</keyword>
<dbReference type="RefSeq" id="WP_344810715.1">
    <property type="nucleotide sequence ID" value="NZ_BAAAYX010000002.1"/>
</dbReference>
<dbReference type="CDD" id="cd01166">
    <property type="entry name" value="KdgK"/>
    <property type="match status" value="1"/>
</dbReference>
<dbReference type="InterPro" id="IPR011611">
    <property type="entry name" value="PfkB_dom"/>
</dbReference>
<feature type="domain" description="Carbohydrate kinase PfkB" evidence="6">
    <location>
        <begin position="22"/>
        <end position="310"/>
    </location>
</feature>
<evidence type="ECO:0000256" key="2">
    <source>
        <dbReference type="ARBA" id="ARBA00022679"/>
    </source>
</evidence>
<keyword evidence="2" id="KW-0808">Transferase</keyword>
<dbReference type="InterPro" id="IPR002139">
    <property type="entry name" value="Ribo/fructo_kinase"/>
</dbReference>
<evidence type="ECO:0000256" key="1">
    <source>
        <dbReference type="ARBA" id="ARBA00010688"/>
    </source>
</evidence>
<reference evidence="8" key="1">
    <citation type="journal article" date="2019" name="Int. J. Syst. Evol. Microbiol.">
        <title>The Global Catalogue of Microorganisms (GCM) 10K type strain sequencing project: providing services to taxonomists for standard genome sequencing and annotation.</title>
        <authorList>
            <consortium name="The Broad Institute Genomics Platform"/>
            <consortium name="The Broad Institute Genome Sequencing Center for Infectious Disease"/>
            <person name="Wu L."/>
            <person name="Ma J."/>
        </authorList>
    </citation>
    <scope>NUCLEOTIDE SEQUENCE [LARGE SCALE GENOMIC DNA]</scope>
    <source>
        <strain evidence="8">JCM 16548</strain>
    </source>
</reference>
<dbReference type="InterPro" id="IPR050306">
    <property type="entry name" value="PfkB_Carbo_kinase"/>
</dbReference>
<dbReference type="EMBL" id="BAAAYX010000002">
    <property type="protein sequence ID" value="GAA3692728.1"/>
    <property type="molecule type" value="Genomic_DNA"/>
</dbReference>
<dbReference type="Pfam" id="PF00294">
    <property type="entry name" value="PfkB"/>
    <property type="match status" value="1"/>
</dbReference>
<dbReference type="PANTHER" id="PTHR43085:SF49">
    <property type="entry name" value="5-DEHYDRO-2-DEOXYGLUCONOKINASE"/>
    <property type="match status" value="1"/>
</dbReference>
<accession>A0ABP7CLU9</accession>
<evidence type="ECO:0000313" key="8">
    <source>
        <dbReference type="Proteomes" id="UP001500051"/>
    </source>
</evidence>
<dbReference type="InterPro" id="IPR030830">
    <property type="entry name" value="Myo_inos_IolC"/>
</dbReference>
<dbReference type="Gene3D" id="3.40.1190.20">
    <property type="match status" value="1"/>
</dbReference>
<keyword evidence="5" id="KW-0067">ATP-binding</keyword>
<dbReference type="InterPro" id="IPR029056">
    <property type="entry name" value="Ribokinase-like"/>
</dbReference>
<dbReference type="SUPFAM" id="SSF53613">
    <property type="entry name" value="Ribokinase-like"/>
    <property type="match status" value="1"/>
</dbReference>
<evidence type="ECO:0000259" key="6">
    <source>
        <dbReference type="Pfam" id="PF00294"/>
    </source>
</evidence>
<evidence type="ECO:0000256" key="5">
    <source>
        <dbReference type="ARBA" id="ARBA00022840"/>
    </source>
</evidence>
<evidence type="ECO:0000256" key="3">
    <source>
        <dbReference type="ARBA" id="ARBA00022741"/>
    </source>
</evidence>
<evidence type="ECO:0000313" key="7">
    <source>
        <dbReference type="EMBL" id="GAA3692728.1"/>
    </source>
</evidence>
<dbReference type="Proteomes" id="UP001500051">
    <property type="component" value="Unassembled WGS sequence"/>
</dbReference>